<comment type="caution">
    <text evidence="1">The sequence shown here is derived from an EMBL/GenBank/DDBJ whole genome shotgun (WGS) entry which is preliminary data.</text>
</comment>
<gene>
    <name evidence="1" type="ORF">HPB52_015993</name>
</gene>
<sequence>MANTTHTTIYPGSRAAALAFCVGSVCKEADSVLSRAAWTDTKHLIWFTGHMGSDAHPLIPNGNELAHSQARDLTRRVRREGGPRPKGEKWLRNQLQTCNGI</sequence>
<proteinExistence type="predicted"/>
<dbReference type="EMBL" id="JABSTV010001245">
    <property type="protein sequence ID" value="KAH7983981.1"/>
    <property type="molecule type" value="Genomic_DNA"/>
</dbReference>
<keyword evidence="2" id="KW-1185">Reference proteome</keyword>
<reference evidence="1" key="2">
    <citation type="submission" date="2021-09" db="EMBL/GenBank/DDBJ databases">
        <authorList>
            <person name="Jia N."/>
            <person name="Wang J."/>
            <person name="Shi W."/>
            <person name="Du L."/>
            <person name="Sun Y."/>
            <person name="Zhan W."/>
            <person name="Jiang J."/>
            <person name="Wang Q."/>
            <person name="Zhang B."/>
            <person name="Ji P."/>
            <person name="Sakyi L.B."/>
            <person name="Cui X."/>
            <person name="Yuan T."/>
            <person name="Jiang B."/>
            <person name="Yang W."/>
            <person name="Lam T.T.-Y."/>
            <person name="Chang Q."/>
            <person name="Ding S."/>
            <person name="Wang X."/>
            <person name="Zhu J."/>
            <person name="Ruan X."/>
            <person name="Zhao L."/>
            <person name="Wei J."/>
            <person name="Que T."/>
            <person name="Du C."/>
            <person name="Cheng J."/>
            <person name="Dai P."/>
            <person name="Han X."/>
            <person name="Huang E."/>
            <person name="Gao Y."/>
            <person name="Liu J."/>
            <person name="Shao H."/>
            <person name="Ye R."/>
            <person name="Li L."/>
            <person name="Wei W."/>
            <person name="Wang X."/>
            <person name="Wang C."/>
            <person name="Huo Q."/>
            <person name="Li W."/>
            <person name="Guo W."/>
            <person name="Chen H."/>
            <person name="Chen S."/>
            <person name="Zhou L."/>
            <person name="Zhou L."/>
            <person name="Ni X."/>
            <person name="Tian J."/>
            <person name="Zhou Y."/>
            <person name="Sheng Y."/>
            <person name="Liu T."/>
            <person name="Pan Y."/>
            <person name="Xia L."/>
            <person name="Li J."/>
            <person name="Zhao F."/>
            <person name="Cao W."/>
        </authorList>
    </citation>
    <scope>NUCLEOTIDE SEQUENCE</scope>
    <source>
        <strain evidence="1">Rsan-2018</strain>
        <tissue evidence="1">Larvae</tissue>
    </source>
</reference>
<accession>A0A9D4YQ63</accession>
<dbReference type="Proteomes" id="UP000821837">
    <property type="component" value="Chromosome 1"/>
</dbReference>
<evidence type="ECO:0000313" key="1">
    <source>
        <dbReference type="EMBL" id="KAH7983981.1"/>
    </source>
</evidence>
<evidence type="ECO:0000313" key="2">
    <source>
        <dbReference type="Proteomes" id="UP000821837"/>
    </source>
</evidence>
<protein>
    <submittedName>
        <fullName evidence="1">Uncharacterized protein</fullName>
    </submittedName>
</protein>
<reference evidence="1" key="1">
    <citation type="journal article" date="2020" name="Cell">
        <title>Large-Scale Comparative Analyses of Tick Genomes Elucidate Their Genetic Diversity and Vector Capacities.</title>
        <authorList>
            <consortium name="Tick Genome and Microbiome Consortium (TIGMIC)"/>
            <person name="Jia N."/>
            <person name="Wang J."/>
            <person name="Shi W."/>
            <person name="Du L."/>
            <person name="Sun Y."/>
            <person name="Zhan W."/>
            <person name="Jiang J.F."/>
            <person name="Wang Q."/>
            <person name="Zhang B."/>
            <person name="Ji P."/>
            <person name="Bell-Sakyi L."/>
            <person name="Cui X.M."/>
            <person name="Yuan T.T."/>
            <person name="Jiang B.G."/>
            <person name="Yang W.F."/>
            <person name="Lam T.T."/>
            <person name="Chang Q.C."/>
            <person name="Ding S.J."/>
            <person name="Wang X.J."/>
            <person name="Zhu J.G."/>
            <person name="Ruan X.D."/>
            <person name="Zhao L."/>
            <person name="Wei J.T."/>
            <person name="Ye R.Z."/>
            <person name="Que T.C."/>
            <person name="Du C.H."/>
            <person name="Zhou Y.H."/>
            <person name="Cheng J.X."/>
            <person name="Dai P.F."/>
            <person name="Guo W.B."/>
            <person name="Han X.H."/>
            <person name="Huang E.J."/>
            <person name="Li L.F."/>
            <person name="Wei W."/>
            <person name="Gao Y.C."/>
            <person name="Liu J.Z."/>
            <person name="Shao H.Z."/>
            <person name="Wang X."/>
            <person name="Wang C.C."/>
            <person name="Yang T.C."/>
            <person name="Huo Q.B."/>
            <person name="Li W."/>
            <person name="Chen H.Y."/>
            <person name="Chen S.E."/>
            <person name="Zhou L.G."/>
            <person name="Ni X.B."/>
            <person name="Tian J.H."/>
            <person name="Sheng Y."/>
            <person name="Liu T."/>
            <person name="Pan Y.S."/>
            <person name="Xia L.Y."/>
            <person name="Li J."/>
            <person name="Zhao F."/>
            <person name="Cao W.C."/>
        </authorList>
    </citation>
    <scope>NUCLEOTIDE SEQUENCE</scope>
    <source>
        <strain evidence="1">Rsan-2018</strain>
    </source>
</reference>
<dbReference type="AlphaFoldDB" id="A0A9D4YQ63"/>
<organism evidence="1 2">
    <name type="scientific">Rhipicephalus sanguineus</name>
    <name type="common">Brown dog tick</name>
    <name type="synonym">Ixodes sanguineus</name>
    <dbReference type="NCBI Taxonomy" id="34632"/>
    <lineage>
        <taxon>Eukaryota</taxon>
        <taxon>Metazoa</taxon>
        <taxon>Ecdysozoa</taxon>
        <taxon>Arthropoda</taxon>
        <taxon>Chelicerata</taxon>
        <taxon>Arachnida</taxon>
        <taxon>Acari</taxon>
        <taxon>Parasitiformes</taxon>
        <taxon>Ixodida</taxon>
        <taxon>Ixodoidea</taxon>
        <taxon>Ixodidae</taxon>
        <taxon>Rhipicephalinae</taxon>
        <taxon>Rhipicephalus</taxon>
        <taxon>Rhipicephalus</taxon>
    </lineage>
</organism>
<name>A0A9D4YQ63_RHISA</name>